<keyword evidence="6" id="KW-1185">Reference proteome</keyword>
<dbReference type="SUPFAM" id="SSF48008">
    <property type="entry name" value="GntR ligand-binding domain-like"/>
    <property type="match status" value="1"/>
</dbReference>
<sequence>MAQMTRHRRPRLAQALVEQFRQKIENGELPAGAKLPTEPQLEAQFSVSRTVVREAIAELRSAGLVTPVQGKGMFVSEDLPSTGFILTPIEIQSIPQTLEMLEFRIAIETEAAAVAAYRRSAQQEDAIRNANQEMQRLIETDAPTVDADLAFHMAISEATNNRYFTDALKQFGQRSIPRGQFPTLPSATDRQYLLGVLNEHQLILDAIADQDPEAARQAMRDHLIGSQKRYRRLAR</sequence>
<dbReference type="Pfam" id="PF00392">
    <property type="entry name" value="GntR"/>
    <property type="match status" value="1"/>
</dbReference>
<dbReference type="Gene3D" id="1.20.120.530">
    <property type="entry name" value="GntR ligand-binding domain-like"/>
    <property type="match status" value="1"/>
</dbReference>
<evidence type="ECO:0000313" key="6">
    <source>
        <dbReference type="Proteomes" id="UP000032611"/>
    </source>
</evidence>
<protein>
    <submittedName>
        <fullName evidence="5">GntR family transcriptional regulator</fullName>
    </submittedName>
</protein>
<dbReference type="OrthoDB" id="9809707at2"/>
<dbReference type="AlphaFoldDB" id="A0A0D5LVC7"/>
<dbReference type="InterPro" id="IPR011711">
    <property type="entry name" value="GntR_C"/>
</dbReference>
<evidence type="ECO:0000313" key="5">
    <source>
        <dbReference type="EMBL" id="AJY47880.1"/>
    </source>
</evidence>
<dbReference type="CDD" id="cd07377">
    <property type="entry name" value="WHTH_GntR"/>
    <property type="match status" value="1"/>
</dbReference>
<evidence type="ECO:0000259" key="4">
    <source>
        <dbReference type="PROSITE" id="PS50949"/>
    </source>
</evidence>
<name>A0A0D5LVC7_MAREN</name>
<dbReference type="PATRIC" id="fig|1486262.3.peg.606"/>
<keyword evidence="1" id="KW-0805">Transcription regulation</keyword>
<dbReference type="InterPro" id="IPR036390">
    <property type="entry name" value="WH_DNA-bd_sf"/>
</dbReference>
<dbReference type="RefSeq" id="WP_045684660.1">
    <property type="nucleotide sequence ID" value="NZ_CP010803.1"/>
</dbReference>
<dbReference type="KEGG" id="mey:TM49_02935"/>
<evidence type="ECO:0000256" key="1">
    <source>
        <dbReference type="ARBA" id="ARBA00023015"/>
    </source>
</evidence>
<accession>A0A0D5LVC7</accession>
<keyword evidence="3" id="KW-0804">Transcription</keyword>
<organism evidence="5 6">
    <name type="scientific">Martelella endophytica</name>
    <dbReference type="NCBI Taxonomy" id="1486262"/>
    <lineage>
        <taxon>Bacteria</taxon>
        <taxon>Pseudomonadati</taxon>
        <taxon>Pseudomonadota</taxon>
        <taxon>Alphaproteobacteria</taxon>
        <taxon>Hyphomicrobiales</taxon>
        <taxon>Aurantimonadaceae</taxon>
        <taxon>Martelella</taxon>
    </lineage>
</organism>
<dbReference type="SUPFAM" id="SSF46785">
    <property type="entry name" value="Winged helix' DNA-binding domain"/>
    <property type="match status" value="1"/>
</dbReference>
<dbReference type="Pfam" id="PF07729">
    <property type="entry name" value="FCD"/>
    <property type="match status" value="1"/>
</dbReference>
<keyword evidence="2" id="KW-0238">DNA-binding</keyword>
<dbReference type="EMBL" id="CP010803">
    <property type="protein sequence ID" value="AJY47880.1"/>
    <property type="molecule type" value="Genomic_DNA"/>
</dbReference>
<dbReference type="PROSITE" id="PS50949">
    <property type="entry name" value="HTH_GNTR"/>
    <property type="match status" value="1"/>
</dbReference>
<dbReference type="GO" id="GO:0003700">
    <property type="term" value="F:DNA-binding transcription factor activity"/>
    <property type="evidence" value="ECO:0007669"/>
    <property type="project" value="InterPro"/>
</dbReference>
<gene>
    <name evidence="5" type="ORF">TM49_02935</name>
</gene>
<dbReference type="PANTHER" id="PTHR43537:SF5">
    <property type="entry name" value="UXU OPERON TRANSCRIPTIONAL REGULATOR"/>
    <property type="match status" value="1"/>
</dbReference>
<feature type="domain" description="HTH gntR-type" evidence="4">
    <location>
        <begin position="10"/>
        <end position="78"/>
    </location>
</feature>
<dbReference type="Gene3D" id="1.10.10.10">
    <property type="entry name" value="Winged helix-like DNA-binding domain superfamily/Winged helix DNA-binding domain"/>
    <property type="match status" value="1"/>
</dbReference>
<dbReference type="Proteomes" id="UP000032611">
    <property type="component" value="Chromosome"/>
</dbReference>
<proteinExistence type="predicted"/>
<dbReference type="InterPro" id="IPR000524">
    <property type="entry name" value="Tscrpt_reg_HTH_GntR"/>
</dbReference>
<dbReference type="PRINTS" id="PR00035">
    <property type="entry name" value="HTHGNTR"/>
</dbReference>
<evidence type="ECO:0000256" key="2">
    <source>
        <dbReference type="ARBA" id="ARBA00023125"/>
    </source>
</evidence>
<dbReference type="HOGENOM" id="CLU_017584_9_1_5"/>
<dbReference type="PANTHER" id="PTHR43537">
    <property type="entry name" value="TRANSCRIPTIONAL REGULATOR, GNTR FAMILY"/>
    <property type="match status" value="1"/>
</dbReference>
<reference evidence="5 6" key="1">
    <citation type="journal article" date="2015" name="Genome Announc.">
        <title>Complete genome sequence of Martelella endophytica YC6887, which has antifungal activity associated with a halophyte.</title>
        <authorList>
            <person name="Khan A."/>
            <person name="Khan H."/>
            <person name="Chung E.J."/>
            <person name="Hossain M.T."/>
            <person name="Chung Y.R."/>
        </authorList>
    </citation>
    <scope>NUCLEOTIDE SEQUENCE [LARGE SCALE GENOMIC DNA]</scope>
    <source>
        <strain evidence="5">YC6887</strain>
    </source>
</reference>
<dbReference type="STRING" id="1486262.TM49_02935"/>
<dbReference type="SMART" id="SM00895">
    <property type="entry name" value="FCD"/>
    <property type="match status" value="1"/>
</dbReference>
<evidence type="ECO:0000256" key="3">
    <source>
        <dbReference type="ARBA" id="ARBA00023163"/>
    </source>
</evidence>
<dbReference type="SMART" id="SM00345">
    <property type="entry name" value="HTH_GNTR"/>
    <property type="match status" value="1"/>
</dbReference>
<dbReference type="InterPro" id="IPR008920">
    <property type="entry name" value="TF_FadR/GntR_C"/>
</dbReference>
<dbReference type="GO" id="GO:0003677">
    <property type="term" value="F:DNA binding"/>
    <property type="evidence" value="ECO:0007669"/>
    <property type="project" value="UniProtKB-KW"/>
</dbReference>
<dbReference type="InterPro" id="IPR036388">
    <property type="entry name" value="WH-like_DNA-bd_sf"/>
</dbReference>